<dbReference type="RefSeq" id="WP_272463735.1">
    <property type="nucleotide sequence ID" value="NZ_JAPFQL010000116.1"/>
</dbReference>
<keyword evidence="1 3" id="KW-0378">Hydrolase</keyword>
<dbReference type="SUPFAM" id="SSF53474">
    <property type="entry name" value="alpha/beta-Hydrolases"/>
    <property type="match status" value="1"/>
</dbReference>
<dbReference type="EMBL" id="JAPFQL010000116">
    <property type="protein sequence ID" value="MDC5699176.1"/>
    <property type="molecule type" value="Genomic_DNA"/>
</dbReference>
<evidence type="ECO:0000256" key="1">
    <source>
        <dbReference type="ARBA" id="ARBA00022801"/>
    </source>
</evidence>
<dbReference type="Gene3D" id="3.40.50.1820">
    <property type="entry name" value="alpha/beta hydrolase"/>
    <property type="match status" value="1"/>
</dbReference>
<dbReference type="InterPro" id="IPR000073">
    <property type="entry name" value="AB_hydrolase_1"/>
</dbReference>
<proteinExistence type="predicted"/>
<dbReference type="InterPro" id="IPR050266">
    <property type="entry name" value="AB_hydrolase_sf"/>
</dbReference>
<comment type="caution">
    <text evidence="3">The sequence shown here is derived from an EMBL/GenBank/DDBJ whole genome shotgun (WGS) entry which is preliminary data.</text>
</comment>
<evidence type="ECO:0000313" key="4">
    <source>
        <dbReference type="Proteomes" id="UP001150259"/>
    </source>
</evidence>
<name>A0ABT5GMA0_9MICO</name>
<dbReference type="Pfam" id="PF00561">
    <property type="entry name" value="Abhydrolase_1"/>
    <property type="match status" value="1"/>
</dbReference>
<dbReference type="PANTHER" id="PTHR43798">
    <property type="entry name" value="MONOACYLGLYCEROL LIPASE"/>
    <property type="match status" value="1"/>
</dbReference>
<dbReference type="PRINTS" id="PR00111">
    <property type="entry name" value="ABHYDROLASE"/>
</dbReference>
<organism evidence="3 4">
    <name type="scientific">Intrasporangium calvum</name>
    <dbReference type="NCBI Taxonomy" id="53358"/>
    <lineage>
        <taxon>Bacteria</taxon>
        <taxon>Bacillati</taxon>
        <taxon>Actinomycetota</taxon>
        <taxon>Actinomycetes</taxon>
        <taxon>Micrococcales</taxon>
        <taxon>Intrasporangiaceae</taxon>
        <taxon>Intrasporangium</taxon>
    </lineage>
</organism>
<dbReference type="PANTHER" id="PTHR43798:SF31">
    <property type="entry name" value="AB HYDROLASE SUPERFAMILY PROTEIN YCLE"/>
    <property type="match status" value="1"/>
</dbReference>
<dbReference type="GO" id="GO:0016787">
    <property type="term" value="F:hydrolase activity"/>
    <property type="evidence" value="ECO:0007669"/>
    <property type="project" value="UniProtKB-KW"/>
</dbReference>
<reference evidence="3 4" key="1">
    <citation type="submission" date="2022-11" db="EMBL/GenBank/DDBJ databases">
        <title>Anaerobic phenanthrene biodegradation by a DNRA strain PheN6.</title>
        <authorList>
            <person name="Zhang Z."/>
        </authorList>
    </citation>
    <scope>NUCLEOTIDE SEQUENCE [LARGE SCALE GENOMIC DNA]</scope>
    <source>
        <strain evidence="3 4">PheN6</strain>
    </source>
</reference>
<feature type="domain" description="AB hydrolase-1" evidence="2">
    <location>
        <begin position="28"/>
        <end position="260"/>
    </location>
</feature>
<dbReference type="InterPro" id="IPR029058">
    <property type="entry name" value="AB_hydrolase_fold"/>
</dbReference>
<gene>
    <name evidence="3" type="ORF">OO014_18150</name>
</gene>
<sequence length="274" mass="29852">MSEQAALGGQFVDVAGVKTWVHDVGSGPVVLLLHGSGPGVSAAANWRLTIPALVDAGHRVIAPDQLGFGQTLPPADHEYSVDSWLEHAVALLDTLGVERASVVGNSFGGAMALRLASQHSDRVDKLVLMGSVGVPFPITEGLDAVWGYEPSVENMRALLDLFAYDTSRMTDDLAQQRYESSIAGGADERFAAMFPEPRQRWVDSMVLPTDEIRSIAAPTLLFHGREDQVIPLTTSLNLFHLIERSQLHVFGQCGHWTQIEYADEFNTMLARFLS</sequence>
<keyword evidence="4" id="KW-1185">Reference proteome</keyword>
<evidence type="ECO:0000259" key="2">
    <source>
        <dbReference type="Pfam" id="PF00561"/>
    </source>
</evidence>
<accession>A0ABT5GMA0</accession>
<evidence type="ECO:0000313" key="3">
    <source>
        <dbReference type="EMBL" id="MDC5699176.1"/>
    </source>
</evidence>
<protein>
    <submittedName>
        <fullName evidence="3">Alpha/beta fold hydrolase</fullName>
    </submittedName>
</protein>
<dbReference type="Proteomes" id="UP001150259">
    <property type="component" value="Unassembled WGS sequence"/>
</dbReference>